<evidence type="ECO:0000313" key="4">
    <source>
        <dbReference type="Proteomes" id="UP001236559"/>
    </source>
</evidence>
<comment type="caution">
    <text evidence="3">The sequence shown here is derived from an EMBL/GenBank/DDBJ whole genome shotgun (WGS) entry which is preliminary data.</text>
</comment>
<dbReference type="InterPro" id="IPR057666">
    <property type="entry name" value="DrpA_SLOG"/>
</dbReference>
<keyword evidence="4" id="KW-1185">Reference proteome</keyword>
<dbReference type="Pfam" id="PF02481">
    <property type="entry name" value="DNA_processg_A"/>
    <property type="match status" value="1"/>
</dbReference>
<comment type="similarity">
    <text evidence="1">Belongs to the DprA/Smf family.</text>
</comment>
<proteinExistence type="inferred from homology"/>
<evidence type="ECO:0000259" key="2">
    <source>
        <dbReference type="Pfam" id="PF02481"/>
    </source>
</evidence>
<reference evidence="3 4" key="1">
    <citation type="submission" date="2023-07" db="EMBL/GenBank/DDBJ databases">
        <title>Genomic Encyclopedia of Type Strains, Phase IV (KMG-IV): sequencing the most valuable type-strain genomes for metagenomic binning, comparative biology and taxonomic classification.</title>
        <authorList>
            <person name="Goeker M."/>
        </authorList>
    </citation>
    <scope>NUCLEOTIDE SEQUENCE [LARGE SCALE GENOMIC DNA]</scope>
    <source>
        <strain evidence="3 4">DSM 22616</strain>
    </source>
</reference>
<name>A0ABU0ATN3_9FIRM</name>
<dbReference type="Gene3D" id="3.40.50.450">
    <property type="match status" value="1"/>
</dbReference>
<dbReference type="PANTHER" id="PTHR43022:SF1">
    <property type="entry name" value="PROTEIN SMF"/>
    <property type="match status" value="1"/>
</dbReference>
<organism evidence="3 4">
    <name type="scientific">Peptoniphilus koenoeneniae</name>
    <dbReference type="NCBI Taxonomy" id="507751"/>
    <lineage>
        <taxon>Bacteria</taxon>
        <taxon>Bacillati</taxon>
        <taxon>Bacillota</taxon>
        <taxon>Tissierellia</taxon>
        <taxon>Tissierellales</taxon>
        <taxon>Peptoniphilaceae</taxon>
        <taxon>Peptoniphilus</taxon>
    </lineage>
</organism>
<gene>
    <name evidence="3" type="ORF">J2S72_000215</name>
</gene>
<dbReference type="SUPFAM" id="SSF102405">
    <property type="entry name" value="MCP/YpsA-like"/>
    <property type="match status" value="1"/>
</dbReference>
<sequence length="360" mass="40471">MKGLRNLLIYLNGIGIVNDQIIEIKNYFEANNLNFEDIRKIDEFIDLLDFLRPATKLRLKNFDEGFFERLDNHLKGKDTKIISIFDENYPENLKYIDNPPQVLYLNGYIPEEVKIGVVGARKYSDYGEFVTKKFVRELTDLGAVIVSGLAYGIDSIAHRTCLENKGKTIGVLGNGVDVIYPYKNQSLYEKVSKNGGVISEYPFETQPLPFRFPERNRIISGLSSAIIVMEARTKSGSLITARIGAEQGKEIFSVPGNINSPLSEGTNLLIRDGAYPLLSIDDILSKISELNQNKKMVALKSDELGEDEKEIYELIYNGIKDVEKIAANSKYNISFVSGILTVLELKGFIEEVGKGEFSIR</sequence>
<evidence type="ECO:0000313" key="3">
    <source>
        <dbReference type="EMBL" id="MDQ0274219.1"/>
    </source>
</evidence>
<dbReference type="InterPro" id="IPR003488">
    <property type="entry name" value="DprA"/>
</dbReference>
<dbReference type="NCBIfam" id="TIGR00732">
    <property type="entry name" value="dprA"/>
    <property type="match status" value="1"/>
</dbReference>
<protein>
    <submittedName>
        <fullName evidence="3">DNA processing protein</fullName>
    </submittedName>
</protein>
<dbReference type="RefSeq" id="WP_023056237.1">
    <property type="nucleotide sequence ID" value="NZ_JAUSTN010000001.1"/>
</dbReference>
<dbReference type="EMBL" id="JAUSTN010000001">
    <property type="protein sequence ID" value="MDQ0274219.1"/>
    <property type="molecule type" value="Genomic_DNA"/>
</dbReference>
<dbReference type="PANTHER" id="PTHR43022">
    <property type="entry name" value="PROTEIN SMF"/>
    <property type="match status" value="1"/>
</dbReference>
<accession>A0ABU0ATN3</accession>
<dbReference type="Proteomes" id="UP001236559">
    <property type="component" value="Unassembled WGS sequence"/>
</dbReference>
<evidence type="ECO:0000256" key="1">
    <source>
        <dbReference type="ARBA" id="ARBA00006525"/>
    </source>
</evidence>
<feature type="domain" description="Smf/DprA SLOG" evidence="2">
    <location>
        <begin position="80"/>
        <end position="287"/>
    </location>
</feature>